<dbReference type="Proteomes" id="UP000800981">
    <property type="component" value="Unassembled WGS sequence"/>
</dbReference>
<protein>
    <recommendedName>
        <fullName evidence="6">GDT1 family protein</fullName>
    </recommendedName>
</protein>
<keyword evidence="3 6" id="KW-0812">Transmembrane</keyword>
<keyword evidence="5 6" id="KW-0472">Membrane</keyword>
<keyword evidence="8" id="KW-1185">Reference proteome</keyword>
<evidence type="ECO:0000256" key="5">
    <source>
        <dbReference type="ARBA" id="ARBA00023136"/>
    </source>
</evidence>
<evidence type="ECO:0000256" key="3">
    <source>
        <dbReference type="ARBA" id="ARBA00022692"/>
    </source>
</evidence>
<dbReference type="Pfam" id="PF01169">
    <property type="entry name" value="GDT1"/>
    <property type="match status" value="2"/>
</dbReference>
<dbReference type="InterPro" id="IPR001727">
    <property type="entry name" value="GDT1-like"/>
</dbReference>
<feature type="transmembrane region" description="Helical" evidence="6">
    <location>
        <begin position="184"/>
        <end position="205"/>
    </location>
</feature>
<accession>A0ABX0GWZ1</accession>
<feature type="transmembrane region" description="Helical" evidence="6">
    <location>
        <begin position="111"/>
        <end position="131"/>
    </location>
</feature>
<feature type="transmembrane region" description="Helical" evidence="6">
    <location>
        <begin position="72"/>
        <end position="90"/>
    </location>
</feature>
<feature type="transmembrane region" description="Helical" evidence="6">
    <location>
        <begin position="6"/>
        <end position="24"/>
    </location>
</feature>
<dbReference type="EMBL" id="JAANNP010000033">
    <property type="protein sequence ID" value="NHC15492.1"/>
    <property type="molecule type" value="Genomic_DNA"/>
</dbReference>
<dbReference type="PANTHER" id="PTHR12608">
    <property type="entry name" value="TRANSMEMBRANE PROTEIN HTP-1 RELATED"/>
    <property type="match status" value="1"/>
</dbReference>
<keyword evidence="4 6" id="KW-1133">Transmembrane helix</keyword>
<sequence length="211" mass="21425">MSLDLGLDIGIAATAFVPLLLLELPDKTFIATLVLSTRYKPLTAWLGVGLAFGVQCVVAVTAGGVLSRLPTTPVAIAAALLFAAGAVLLWRGAAGADAEEAETEEEFSARITGGGSGLRAVGACFLVIFIAEWGDLSQLFTAGLAAHYADPVSVFVGSWLALLAVSGLAALLGKALLLKVRLSTIRRVGAVVCLVLAGLTAAQAAGVELPV</sequence>
<feature type="transmembrane region" description="Helical" evidence="6">
    <location>
        <begin position="44"/>
        <end position="66"/>
    </location>
</feature>
<dbReference type="PANTHER" id="PTHR12608:SF1">
    <property type="entry name" value="TRANSMEMBRANE PROTEIN 165"/>
    <property type="match status" value="1"/>
</dbReference>
<reference evidence="7 8" key="1">
    <citation type="submission" date="2020-03" db="EMBL/GenBank/DDBJ databases">
        <title>Two novel Motilibacter sp.</title>
        <authorList>
            <person name="Liu S."/>
        </authorList>
    </citation>
    <scope>NUCLEOTIDE SEQUENCE [LARGE SCALE GENOMIC DNA]</scope>
    <source>
        <strain evidence="7 8">E257</strain>
    </source>
</reference>
<evidence type="ECO:0000256" key="6">
    <source>
        <dbReference type="RuleBase" id="RU365102"/>
    </source>
</evidence>
<evidence type="ECO:0000256" key="1">
    <source>
        <dbReference type="ARBA" id="ARBA00004141"/>
    </source>
</evidence>
<organism evidence="7 8">
    <name type="scientific">Motilibacter deserti</name>
    <dbReference type="NCBI Taxonomy" id="2714956"/>
    <lineage>
        <taxon>Bacteria</taxon>
        <taxon>Bacillati</taxon>
        <taxon>Actinomycetota</taxon>
        <taxon>Actinomycetes</taxon>
        <taxon>Motilibacterales</taxon>
        <taxon>Motilibacteraceae</taxon>
        <taxon>Motilibacter</taxon>
    </lineage>
</organism>
<proteinExistence type="inferred from homology"/>
<comment type="caution">
    <text evidence="7">The sequence shown here is derived from an EMBL/GenBank/DDBJ whole genome shotgun (WGS) entry which is preliminary data.</text>
</comment>
<evidence type="ECO:0000313" key="7">
    <source>
        <dbReference type="EMBL" id="NHC15492.1"/>
    </source>
</evidence>
<feature type="transmembrane region" description="Helical" evidence="6">
    <location>
        <begin position="151"/>
        <end position="172"/>
    </location>
</feature>
<gene>
    <name evidence="7" type="ORF">G9H71_17065</name>
</gene>
<evidence type="ECO:0000256" key="2">
    <source>
        <dbReference type="ARBA" id="ARBA00009190"/>
    </source>
</evidence>
<dbReference type="RefSeq" id="WP_166283939.1">
    <property type="nucleotide sequence ID" value="NZ_JAANNP010000033.1"/>
</dbReference>
<comment type="subcellular location">
    <subcellularLocation>
        <location evidence="1 6">Membrane</location>
        <topology evidence="1 6">Multi-pass membrane protein</topology>
    </subcellularLocation>
</comment>
<comment type="similarity">
    <text evidence="2 6">Belongs to the GDT1 family.</text>
</comment>
<name>A0ABX0GWZ1_9ACTN</name>
<evidence type="ECO:0000256" key="4">
    <source>
        <dbReference type="ARBA" id="ARBA00022989"/>
    </source>
</evidence>
<evidence type="ECO:0000313" key="8">
    <source>
        <dbReference type="Proteomes" id="UP000800981"/>
    </source>
</evidence>